<name>A0A1G4BLN9_9PEZI</name>
<dbReference type="SMART" id="SM00298">
    <property type="entry name" value="CHROMO"/>
    <property type="match status" value="1"/>
</dbReference>
<dbReference type="GO" id="GO:0032221">
    <property type="term" value="C:Rpd3S complex"/>
    <property type="evidence" value="ECO:0007669"/>
    <property type="project" value="TreeGrafter"/>
</dbReference>
<dbReference type="OrthoDB" id="124855at2759"/>
<feature type="compositionally biased region" description="Acidic residues" evidence="4">
    <location>
        <begin position="405"/>
        <end position="416"/>
    </location>
</feature>
<dbReference type="RefSeq" id="XP_022479531.1">
    <property type="nucleotide sequence ID" value="XM_022614033.1"/>
</dbReference>
<evidence type="ECO:0000313" key="7">
    <source>
        <dbReference type="Proteomes" id="UP000176998"/>
    </source>
</evidence>
<dbReference type="InterPro" id="IPR008676">
    <property type="entry name" value="MRG"/>
</dbReference>
<dbReference type="GeneID" id="34555543"/>
<comment type="subunit">
    <text evidence="2">Component of the NuA4 histone acetyltransferase complex.</text>
</comment>
<accession>A0A1G4BLN9</accession>
<evidence type="ECO:0000256" key="1">
    <source>
        <dbReference type="ARBA" id="ARBA00009093"/>
    </source>
</evidence>
<dbReference type="SUPFAM" id="SSF54160">
    <property type="entry name" value="Chromo domain-like"/>
    <property type="match status" value="1"/>
</dbReference>
<evidence type="ECO:0000313" key="6">
    <source>
        <dbReference type="EMBL" id="OHF02390.1"/>
    </source>
</evidence>
<feature type="compositionally biased region" description="Basic and acidic residues" evidence="4">
    <location>
        <begin position="125"/>
        <end position="136"/>
    </location>
</feature>
<dbReference type="InterPro" id="IPR000953">
    <property type="entry name" value="Chromo/chromo_shadow_dom"/>
</dbReference>
<feature type="domain" description="Chromo" evidence="5">
    <location>
        <begin position="25"/>
        <end position="76"/>
    </location>
</feature>
<keyword evidence="7" id="KW-1185">Reference proteome</keyword>
<gene>
    <name evidence="6" type="ORF">CORC01_02383</name>
</gene>
<dbReference type="GO" id="GO:0006355">
    <property type="term" value="P:regulation of DNA-templated transcription"/>
    <property type="evidence" value="ECO:0007669"/>
    <property type="project" value="InterPro"/>
</dbReference>
<feature type="region of interest" description="Disordered" evidence="4">
    <location>
        <begin position="86"/>
        <end position="136"/>
    </location>
</feature>
<dbReference type="InterPro" id="IPR016197">
    <property type="entry name" value="Chromo-like_dom_sf"/>
</dbReference>
<dbReference type="InterPro" id="IPR053820">
    <property type="entry name" value="MSL3_chromo-like"/>
</dbReference>
<comment type="similarity">
    <text evidence="1">Belongs to the MRG family.</text>
</comment>
<evidence type="ECO:0000256" key="2">
    <source>
        <dbReference type="ARBA" id="ARBA00011353"/>
    </source>
</evidence>
<dbReference type="PANTHER" id="PTHR10880">
    <property type="entry name" value="MORTALITY FACTOR 4-LIKE PROTEIN"/>
    <property type="match status" value="1"/>
</dbReference>
<protein>
    <recommendedName>
        <fullName evidence="3">Chromatin modification-related protein EAF3</fullName>
    </recommendedName>
</protein>
<dbReference type="Proteomes" id="UP000176998">
    <property type="component" value="Unassembled WGS sequence"/>
</dbReference>
<evidence type="ECO:0000259" key="5">
    <source>
        <dbReference type="SMART" id="SM00298"/>
    </source>
</evidence>
<dbReference type="FunFam" id="2.30.30.140:FF:000149">
    <property type="entry name" value="WGS project CABT00000000 data, contig 2.3"/>
    <property type="match status" value="1"/>
</dbReference>
<proteinExistence type="inferred from homology"/>
<dbReference type="STRING" id="1209926.A0A1G4BLN9"/>
<feature type="compositionally biased region" description="Acidic residues" evidence="4">
    <location>
        <begin position="316"/>
        <end position="325"/>
    </location>
</feature>
<comment type="caution">
    <text evidence="6">The sequence shown here is derived from an EMBL/GenBank/DDBJ whole genome shotgun (WGS) entry which is preliminary data.</text>
</comment>
<sequence>MAPARQPPQPFSKEEKVLCFHGEMLYEAKILDIQPAESGEGFQYRIHYKGWKNTWDDWVSIDRIRKFTEENKELASQLHAQMKDLRQKSSAKAPKKGIRVNGTDSARGSEERTAGVVATGRGPRRARDFDLEQETDKMNSQSWEEFARVQDWVLSQQAAPYSENQPNYYSSSHSGYALRPDYSGRPAHALESYGQPYDALESRGIFEHHGGDNHDNWLLNQPVSRAEDVNEHGIRHEVAPQDDDNEVLTKFASDLDFEDDERPAPASKCNDSEEPISDDDDDEKVNRRRKRVQMESDEEEDAAFPRQHKRRRMYSDEDEDEDCEHEEFLIPNQYDSDEEDQEITPLSKRRRVHSDEDDDEEDNEDDDEEYDDEDEVRMILRQCDSDEEEEEIYPLPKICQKHVSEDEDEDDNEEEELRMILRQCDSDEEDEEELYRQPKSFRRYDEGQADDEDQANDQASESHDGVDYAAMVDPRCYDISLPRAGPPPNLENIEARHNAFLPQWNVVDWHPPARNLESPPNPHINKAVDIISISSDDSDDAATSTASDSSLEILGERPAKACIDNNQHLRNVEDGELEDSNSKDLVNGLPQKHGCAGFNKRKRESSVEILFEFRRNIRPKQQQQR</sequence>
<feature type="region of interest" description="Disordered" evidence="4">
    <location>
        <begin position="236"/>
        <end position="468"/>
    </location>
</feature>
<dbReference type="GO" id="GO:0035267">
    <property type="term" value="C:NuA4 histone acetyltransferase complex"/>
    <property type="evidence" value="ECO:0007669"/>
    <property type="project" value="TreeGrafter"/>
</dbReference>
<evidence type="ECO:0000256" key="3">
    <source>
        <dbReference type="ARBA" id="ARBA00018505"/>
    </source>
</evidence>
<dbReference type="Pfam" id="PF22732">
    <property type="entry name" value="MSL3_chromo-like"/>
    <property type="match status" value="1"/>
</dbReference>
<dbReference type="Gene3D" id="2.30.30.140">
    <property type="match status" value="1"/>
</dbReference>
<feature type="region of interest" description="Disordered" evidence="4">
    <location>
        <begin position="575"/>
        <end position="598"/>
    </location>
</feature>
<dbReference type="GO" id="GO:0006338">
    <property type="term" value="P:chromatin remodeling"/>
    <property type="evidence" value="ECO:0007669"/>
    <property type="project" value="UniProtKB-ARBA"/>
</dbReference>
<reference evidence="6 7" key="1">
    <citation type="submission" date="2016-09" db="EMBL/GenBank/DDBJ databases">
        <authorList>
            <person name="Capua I."/>
            <person name="De Benedictis P."/>
            <person name="Joannis T."/>
            <person name="Lombin L.H."/>
            <person name="Cattoli G."/>
        </authorList>
    </citation>
    <scope>NUCLEOTIDE SEQUENCE [LARGE SCALE GENOMIC DNA]</scope>
    <source>
        <strain evidence="6 7">IMI 309357</strain>
    </source>
</reference>
<feature type="compositionally biased region" description="Acidic residues" evidence="4">
    <location>
        <begin position="355"/>
        <end position="375"/>
    </location>
</feature>
<dbReference type="AlphaFoldDB" id="A0A1G4BLN9"/>
<evidence type="ECO:0000256" key="4">
    <source>
        <dbReference type="SAM" id="MobiDB-lite"/>
    </source>
</evidence>
<organism evidence="6 7">
    <name type="scientific">Colletotrichum orchidophilum</name>
    <dbReference type="NCBI Taxonomy" id="1209926"/>
    <lineage>
        <taxon>Eukaryota</taxon>
        <taxon>Fungi</taxon>
        <taxon>Dikarya</taxon>
        <taxon>Ascomycota</taxon>
        <taxon>Pezizomycotina</taxon>
        <taxon>Sordariomycetes</taxon>
        <taxon>Hypocreomycetidae</taxon>
        <taxon>Glomerellales</taxon>
        <taxon>Glomerellaceae</taxon>
        <taxon>Colletotrichum</taxon>
    </lineage>
</organism>
<dbReference type="CDD" id="cd18983">
    <property type="entry name" value="CBD_MSL3_like"/>
    <property type="match status" value="1"/>
</dbReference>
<dbReference type="PANTHER" id="PTHR10880:SF15">
    <property type="entry name" value="MSL COMPLEX SUBUNIT 3"/>
    <property type="match status" value="1"/>
</dbReference>
<dbReference type="EMBL" id="MJBS01000013">
    <property type="protein sequence ID" value="OHF02390.1"/>
    <property type="molecule type" value="Genomic_DNA"/>
</dbReference>
<feature type="compositionally biased region" description="Acidic residues" evidence="4">
    <location>
        <begin position="272"/>
        <end position="283"/>
    </location>
</feature>